<evidence type="ECO:0000313" key="2">
    <source>
        <dbReference type="Proteomes" id="UP001574673"/>
    </source>
</evidence>
<evidence type="ECO:0000313" key="1">
    <source>
        <dbReference type="EMBL" id="MFA9949929.1"/>
    </source>
</evidence>
<protein>
    <submittedName>
        <fullName evidence="1">DOMON-like domain-containing protein</fullName>
    </submittedName>
</protein>
<reference evidence="2" key="1">
    <citation type="submission" date="2024-06" db="EMBL/GenBank/DDBJ databases">
        <title>Radixoralia hellwigii gen. nov., sp nov., isolated from a root canal in the human oral cavity.</title>
        <authorList>
            <person name="Bartsch S."/>
            <person name="Wittmer A."/>
            <person name="Schulz A.-K."/>
            <person name="Neumann-Schaal M."/>
            <person name="Wolf J."/>
            <person name="Gronow S."/>
            <person name="Tennert C."/>
            <person name="Haecker G."/>
            <person name="Cieplik F."/>
            <person name="Al-Ahmad A."/>
        </authorList>
    </citation>
    <scope>NUCLEOTIDE SEQUENCE [LARGE SCALE GENOMIC DNA]</scope>
    <source>
        <strain evidence="2">Wk13</strain>
    </source>
</reference>
<dbReference type="Gene3D" id="2.60.40.1190">
    <property type="match status" value="1"/>
</dbReference>
<gene>
    <name evidence="1" type="ORF">ABCS64_06300</name>
</gene>
<sequence>MQIPLHCHPTTPDPSVQSLTASAKYAANGELHFSFDLFGDLSAMQIPSAGPSIRADHLWQHTCFEAFISVVGETAYHEFNFSPNGRWAVYAFTAYRQPDRVADKAADSWADRANPPAPEITLRTLPNCLQLSAVLRPGLLPSGLCGKTLAISLSAIVETRADRRTPGTPPLSYWALRHPAERPDFHDRRAWVLRLAPSPARSVRHENTAP</sequence>
<dbReference type="CDD" id="cd09627">
    <property type="entry name" value="DOMON_murB_like"/>
    <property type="match status" value="1"/>
</dbReference>
<dbReference type="Proteomes" id="UP001574673">
    <property type="component" value="Unassembled WGS sequence"/>
</dbReference>
<name>A0ABV4UEV9_9RHOO</name>
<accession>A0ABV4UEV9</accession>
<dbReference type="EMBL" id="JBEUWX010000002">
    <property type="protein sequence ID" value="MFA9949929.1"/>
    <property type="molecule type" value="Genomic_DNA"/>
</dbReference>
<organism evidence="1 2">
    <name type="scientific">Dentiradicibacter hellwigii</name>
    <dbReference type="NCBI Taxonomy" id="3149053"/>
    <lineage>
        <taxon>Bacteria</taxon>
        <taxon>Pseudomonadati</taxon>
        <taxon>Pseudomonadota</taxon>
        <taxon>Betaproteobacteria</taxon>
        <taxon>Rhodocyclales</taxon>
        <taxon>Rhodocyclaceae</taxon>
        <taxon>Dentiradicibacter</taxon>
    </lineage>
</organism>
<dbReference type="RefSeq" id="WP_418891023.1">
    <property type="nucleotide sequence ID" value="NZ_JBEUWX010000002.1"/>
</dbReference>
<proteinExistence type="predicted"/>
<comment type="caution">
    <text evidence="1">The sequence shown here is derived from an EMBL/GenBank/DDBJ whole genome shotgun (WGS) entry which is preliminary data.</text>
</comment>
<keyword evidence="2" id="KW-1185">Reference proteome</keyword>